<organism evidence="1 2">
    <name type="scientific">Fluctibacter corallii</name>
    <dbReference type="NCBI Taxonomy" id="2984329"/>
    <lineage>
        <taxon>Bacteria</taxon>
        <taxon>Pseudomonadati</taxon>
        <taxon>Pseudomonadota</taxon>
        <taxon>Gammaproteobacteria</taxon>
        <taxon>Alteromonadales</taxon>
        <taxon>Alteromonadaceae</taxon>
        <taxon>Fluctibacter</taxon>
    </lineage>
</organism>
<sequence length="179" mass="20530">MSILPASSIADVVISTTTHHYPIAPTSVSDIKYELRSQSPIKKGKAQFHGQTQWHLQPYYNLSKHHGLCRVNAIHIEINGVYTLPKLANAEHVDNKITSFFAAYYENLLTHEKGHETLWYEAGLKIEEALERFPPHYDCQMLNEQIASKVTEIIERYKHKNSEYDHSTEHGKTQGAFVK</sequence>
<accession>A0ABT3A962</accession>
<reference evidence="1 2" key="1">
    <citation type="submission" date="2022-10" db="EMBL/GenBank/DDBJ databases">
        <title>Aestuariibacter sp. AA17 isolated from Montipora capitata coral fragment.</title>
        <authorList>
            <person name="Emsley S.A."/>
            <person name="Pfannmuller K.M."/>
            <person name="Loughran R.M."/>
            <person name="Shlafstein M."/>
            <person name="Papke E."/>
            <person name="Saw J.H."/>
            <person name="Ushijima B."/>
            <person name="Videau P."/>
        </authorList>
    </citation>
    <scope>NUCLEOTIDE SEQUENCE [LARGE SCALE GENOMIC DNA]</scope>
    <source>
        <strain evidence="1 2">AA17</strain>
    </source>
</reference>
<keyword evidence="1" id="KW-0645">Protease</keyword>
<comment type="caution">
    <text evidence="1">The sequence shown here is derived from an EMBL/GenBank/DDBJ whole genome shotgun (WGS) entry which is preliminary data.</text>
</comment>
<dbReference type="RefSeq" id="WP_263712509.1">
    <property type="nucleotide sequence ID" value="NZ_JAOWKX010000005.1"/>
</dbReference>
<dbReference type="InterPro" id="IPR010321">
    <property type="entry name" value="DUF922"/>
</dbReference>
<proteinExistence type="predicted"/>
<keyword evidence="2" id="KW-1185">Reference proteome</keyword>
<keyword evidence="1" id="KW-0378">Hydrolase</keyword>
<dbReference type="GO" id="GO:0006508">
    <property type="term" value="P:proteolysis"/>
    <property type="evidence" value="ECO:0007669"/>
    <property type="project" value="UniProtKB-KW"/>
</dbReference>
<evidence type="ECO:0000313" key="1">
    <source>
        <dbReference type="EMBL" id="MCV2885221.1"/>
    </source>
</evidence>
<gene>
    <name evidence="1" type="ORF">OE749_11010</name>
</gene>
<name>A0ABT3A962_9ALTE</name>
<dbReference type="Pfam" id="PF06037">
    <property type="entry name" value="DUF922"/>
    <property type="match status" value="1"/>
</dbReference>
<evidence type="ECO:0000313" key="2">
    <source>
        <dbReference type="Proteomes" id="UP001652504"/>
    </source>
</evidence>
<dbReference type="EMBL" id="JAOWKX010000005">
    <property type="protein sequence ID" value="MCV2885221.1"/>
    <property type="molecule type" value="Genomic_DNA"/>
</dbReference>
<dbReference type="GO" id="GO:0008233">
    <property type="term" value="F:peptidase activity"/>
    <property type="evidence" value="ECO:0007669"/>
    <property type="project" value="UniProtKB-KW"/>
</dbReference>
<protein>
    <submittedName>
        <fullName evidence="1">DUF922 domain-containing Zn-dependent protease</fullName>
    </submittedName>
</protein>
<dbReference type="Proteomes" id="UP001652504">
    <property type="component" value="Unassembled WGS sequence"/>
</dbReference>